<keyword evidence="2 9" id="KW-0813">Transport</keyword>
<dbReference type="InterPro" id="IPR050366">
    <property type="entry name" value="BP-dependent_transpt_permease"/>
</dbReference>
<organism evidence="11">
    <name type="scientific">Lentimicrobium saccharophilum</name>
    <dbReference type="NCBI Taxonomy" id="1678841"/>
    <lineage>
        <taxon>Bacteria</taxon>
        <taxon>Pseudomonadati</taxon>
        <taxon>Bacteroidota</taxon>
        <taxon>Bacteroidia</taxon>
        <taxon>Bacteroidales</taxon>
        <taxon>Lentimicrobiaceae</taxon>
        <taxon>Lentimicrobium</taxon>
    </lineage>
</organism>
<dbReference type="InterPro" id="IPR035906">
    <property type="entry name" value="MetI-like_sf"/>
</dbReference>
<accession>A0A0S7C797</accession>
<keyword evidence="6" id="KW-0653">Protein transport</keyword>
<name>A0A0S7C797_9BACT</name>
<dbReference type="Gene3D" id="1.10.3720.10">
    <property type="entry name" value="MetI-like"/>
    <property type="match status" value="1"/>
</dbReference>
<comment type="subcellular location">
    <subcellularLocation>
        <location evidence="1 9">Cell membrane</location>
        <topology evidence="1 9">Multi-pass membrane protein</topology>
    </subcellularLocation>
</comment>
<evidence type="ECO:0000256" key="7">
    <source>
        <dbReference type="ARBA" id="ARBA00022989"/>
    </source>
</evidence>
<dbReference type="InterPro" id="IPR000515">
    <property type="entry name" value="MetI-like"/>
</dbReference>
<feature type="transmembrane region" description="Helical" evidence="9">
    <location>
        <begin position="240"/>
        <end position="262"/>
    </location>
</feature>
<evidence type="ECO:0000313" key="12">
    <source>
        <dbReference type="Proteomes" id="UP000053091"/>
    </source>
</evidence>
<dbReference type="CDD" id="cd06261">
    <property type="entry name" value="TM_PBP2"/>
    <property type="match status" value="1"/>
</dbReference>
<dbReference type="Pfam" id="PF12911">
    <property type="entry name" value="OppC_N"/>
    <property type="match status" value="1"/>
</dbReference>
<feature type="domain" description="ABC transmembrane type-1" evidence="10">
    <location>
        <begin position="205"/>
        <end position="395"/>
    </location>
</feature>
<comment type="similarity">
    <text evidence="9">Belongs to the binding-protein-dependent transport system permease family.</text>
</comment>
<dbReference type="PANTHER" id="PTHR43386">
    <property type="entry name" value="OLIGOPEPTIDE TRANSPORT SYSTEM PERMEASE PROTEIN APPC"/>
    <property type="match status" value="1"/>
</dbReference>
<dbReference type="AlphaFoldDB" id="A0A0S7C797"/>
<evidence type="ECO:0000256" key="9">
    <source>
        <dbReference type="RuleBase" id="RU363032"/>
    </source>
</evidence>
<dbReference type="GO" id="GO:0015031">
    <property type="term" value="P:protein transport"/>
    <property type="evidence" value="ECO:0007669"/>
    <property type="project" value="UniProtKB-KW"/>
</dbReference>
<evidence type="ECO:0000259" key="10">
    <source>
        <dbReference type="PROSITE" id="PS50928"/>
    </source>
</evidence>
<dbReference type="GO" id="GO:0055085">
    <property type="term" value="P:transmembrane transport"/>
    <property type="evidence" value="ECO:0007669"/>
    <property type="project" value="InterPro"/>
</dbReference>
<evidence type="ECO:0000256" key="5">
    <source>
        <dbReference type="ARBA" id="ARBA00022856"/>
    </source>
</evidence>
<keyword evidence="5" id="KW-0571">Peptide transport</keyword>
<gene>
    <name evidence="11" type="ORF">TBC1_12677</name>
</gene>
<dbReference type="Pfam" id="PF00528">
    <property type="entry name" value="BPD_transp_1"/>
    <property type="match status" value="1"/>
</dbReference>
<evidence type="ECO:0000256" key="2">
    <source>
        <dbReference type="ARBA" id="ARBA00022448"/>
    </source>
</evidence>
<sequence>MKLFPGRPSKLPEGSLSRKALQNLLKNNTAMISAGIIAAAVLTALLGYLITPDSSPFANEQHLEIAAQKPGFSVSMLKVTANEPENRCPLTERWLYGCKNAYSYIPFNDYCFENGKIILSAYDRSGDSNTITYEYLIQDVLYALPSQDGKLSFRTGLPDLRGKIIGDDSLTLQNEIIQHHIISRHYLLGTDRLGRDILSQLLIGTRVSLSVGLISVIISLLLGILLGALAGFFRGWVDDLIIWFINVIWSIPTILLVIAITFVLGKGFWQVFIAVGLTMWVEVARVVRGQILSLREKEFVEAARALGFKNGRIIARHILPNAMGPVIVISAANFASAILIEAGLSFLGIGVQPPMPSWGTMIRENYSYIILDNPWLAILPGMCIMILVLAFMLIGNGLRDALDVKTTTTV</sequence>
<keyword evidence="4 9" id="KW-0812">Transmembrane</keyword>
<keyword evidence="8 9" id="KW-0472">Membrane</keyword>
<reference evidence="11" key="1">
    <citation type="journal article" date="2015" name="Genome Announc.">
        <title>Draft Genome Sequence of Bacteroidales Strain TBC1, a Novel Isolate from a Methanogenic Wastewater Treatment System.</title>
        <authorList>
            <person name="Tourlousse D.M."/>
            <person name="Matsuura N."/>
            <person name="Sun L."/>
            <person name="Toyonaga M."/>
            <person name="Kuroda K."/>
            <person name="Ohashi A."/>
            <person name="Cruz R."/>
            <person name="Yamaguchi T."/>
            <person name="Sekiguchi Y."/>
        </authorList>
    </citation>
    <scope>NUCLEOTIDE SEQUENCE [LARGE SCALE GENOMIC DNA]</scope>
    <source>
        <strain evidence="11">TBC1</strain>
    </source>
</reference>
<feature type="transmembrane region" description="Helical" evidence="9">
    <location>
        <begin position="268"/>
        <end position="287"/>
    </location>
</feature>
<dbReference type="EMBL" id="DF968183">
    <property type="protein sequence ID" value="GAP44863.1"/>
    <property type="molecule type" value="Genomic_DNA"/>
</dbReference>
<feature type="transmembrane region" description="Helical" evidence="9">
    <location>
        <begin position="326"/>
        <end position="351"/>
    </location>
</feature>
<keyword evidence="7 9" id="KW-1133">Transmembrane helix</keyword>
<protein>
    <submittedName>
        <fullName evidence="11">ABC-type dipeptide/oligopeptide/nickel transport system, permease component</fullName>
    </submittedName>
</protein>
<feature type="transmembrane region" description="Helical" evidence="9">
    <location>
        <begin position="28"/>
        <end position="50"/>
    </location>
</feature>
<dbReference type="PATRIC" id="fig|1678841.3.peg.3424"/>
<dbReference type="GO" id="GO:0005886">
    <property type="term" value="C:plasma membrane"/>
    <property type="evidence" value="ECO:0007669"/>
    <property type="project" value="UniProtKB-SubCell"/>
</dbReference>
<feature type="transmembrane region" description="Helical" evidence="9">
    <location>
        <begin position="209"/>
        <end position="233"/>
    </location>
</feature>
<dbReference type="PANTHER" id="PTHR43386:SF24">
    <property type="entry name" value="OLIGOPEPTIDE TRANSPORT SYSTEM PERMEASE PROTEIN AMID"/>
    <property type="match status" value="1"/>
</dbReference>
<dbReference type="Proteomes" id="UP000053091">
    <property type="component" value="Unassembled WGS sequence"/>
</dbReference>
<evidence type="ECO:0000256" key="1">
    <source>
        <dbReference type="ARBA" id="ARBA00004651"/>
    </source>
</evidence>
<evidence type="ECO:0000256" key="8">
    <source>
        <dbReference type="ARBA" id="ARBA00023136"/>
    </source>
</evidence>
<evidence type="ECO:0000256" key="3">
    <source>
        <dbReference type="ARBA" id="ARBA00022475"/>
    </source>
</evidence>
<dbReference type="GO" id="GO:0015833">
    <property type="term" value="P:peptide transport"/>
    <property type="evidence" value="ECO:0007669"/>
    <property type="project" value="UniProtKB-KW"/>
</dbReference>
<dbReference type="SUPFAM" id="SSF161098">
    <property type="entry name" value="MetI-like"/>
    <property type="match status" value="1"/>
</dbReference>
<dbReference type="InterPro" id="IPR025966">
    <property type="entry name" value="OppC_N"/>
</dbReference>
<dbReference type="PROSITE" id="PS50928">
    <property type="entry name" value="ABC_TM1"/>
    <property type="match status" value="1"/>
</dbReference>
<dbReference type="STRING" id="1678841.TBC1_12677"/>
<keyword evidence="3" id="KW-1003">Cell membrane</keyword>
<dbReference type="RefSeq" id="WP_201781700.1">
    <property type="nucleotide sequence ID" value="NZ_DF968183.1"/>
</dbReference>
<proteinExistence type="inferred from homology"/>
<evidence type="ECO:0000256" key="4">
    <source>
        <dbReference type="ARBA" id="ARBA00022692"/>
    </source>
</evidence>
<evidence type="ECO:0000313" key="11">
    <source>
        <dbReference type="EMBL" id="GAP44863.1"/>
    </source>
</evidence>
<feature type="transmembrane region" description="Helical" evidence="9">
    <location>
        <begin position="375"/>
        <end position="395"/>
    </location>
</feature>
<evidence type="ECO:0000256" key="6">
    <source>
        <dbReference type="ARBA" id="ARBA00022927"/>
    </source>
</evidence>
<keyword evidence="12" id="KW-1185">Reference proteome</keyword>